<keyword evidence="4" id="KW-0732">Signal</keyword>
<evidence type="ECO:0000256" key="1">
    <source>
        <dbReference type="ARBA" id="ARBA00008262"/>
    </source>
</evidence>
<feature type="signal peptide" evidence="4">
    <location>
        <begin position="1"/>
        <end position="20"/>
    </location>
</feature>
<name>A0A2Z7C2V2_9LAMI</name>
<reference evidence="6 7" key="1">
    <citation type="journal article" date="2015" name="Proc. Natl. Acad. Sci. U.S.A.">
        <title>The resurrection genome of Boea hygrometrica: A blueprint for survival of dehydration.</title>
        <authorList>
            <person name="Xiao L."/>
            <person name="Yang G."/>
            <person name="Zhang L."/>
            <person name="Yang X."/>
            <person name="Zhao S."/>
            <person name="Ji Z."/>
            <person name="Zhou Q."/>
            <person name="Hu M."/>
            <person name="Wang Y."/>
            <person name="Chen M."/>
            <person name="Xu Y."/>
            <person name="Jin H."/>
            <person name="Xiao X."/>
            <person name="Hu G."/>
            <person name="Bao F."/>
            <person name="Hu Y."/>
            <person name="Wan P."/>
            <person name="Li L."/>
            <person name="Deng X."/>
            <person name="Kuang T."/>
            <person name="Xiang C."/>
            <person name="Zhu J.K."/>
            <person name="Oliver M.J."/>
            <person name="He Y."/>
        </authorList>
    </citation>
    <scope>NUCLEOTIDE SEQUENCE [LARGE SCALE GENOMIC DNA]</scope>
    <source>
        <strain evidence="7">cv. XS01</strain>
    </source>
</reference>
<evidence type="ECO:0000313" key="6">
    <source>
        <dbReference type="EMBL" id="KZV41172.1"/>
    </source>
</evidence>
<dbReference type="Pfam" id="PF00234">
    <property type="entry name" value="Tryp_alpha_amyl"/>
    <property type="match status" value="1"/>
</dbReference>
<dbReference type="InterPro" id="IPR036312">
    <property type="entry name" value="Bifun_inhib/LTP/seed_sf"/>
</dbReference>
<evidence type="ECO:0000256" key="2">
    <source>
        <dbReference type="ARBA" id="ARBA00022761"/>
    </source>
</evidence>
<evidence type="ECO:0000313" key="7">
    <source>
        <dbReference type="Proteomes" id="UP000250235"/>
    </source>
</evidence>
<dbReference type="Proteomes" id="UP000250235">
    <property type="component" value="Unassembled WGS sequence"/>
</dbReference>
<keyword evidence="7" id="KW-1185">Reference proteome</keyword>
<dbReference type="InterPro" id="IPR000617">
    <property type="entry name" value="Napin/2SS/CON"/>
</dbReference>
<proteinExistence type="inferred from homology"/>
<dbReference type="SUPFAM" id="SSF47699">
    <property type="entry name" value="Bifunctional inhibitor/lipid-transfer protein/seed storage 2S albumin"/>
    <property type="match status" value="1"/>
</dbReference>
<feature type="chain" id="PRO_5016428609" evidence="4">
    <location>
        <begin position="21"/>
        <end position="150"/>
    </location>
</feature>
<feature type="domain" description="Bifunctional inhibitor/plant lipid transfer protein/seed storage helical" evidence="5">
    <location>
        <begin position="44"/>
        <end position="145"/>
    </location>
</feature>
<evidence type="ECO:0000256" key="3">
    <source>
        <dbReference type="ARBA" id="ARBA00023129"/>
    </source>
</evidence>
<organism evidence="6 7">
    <name type="scientific">Dorcoceras hygrometricum</name>
    <dbReference type="NCBI Taxonomy" id="472368"/>
    <lineage>
        <taxon>Eukaryota</taxon>
        <taxon>Viridiplantae</taxon>
        <taxon>Streptophyta</taxon>
        <taxon>Embryophyta</taxon>
        <taxon>Tracheophyta</taxon>
        <taxon>Spermatophyta</taxon>
        <taxon>Magnoliopsida</taxon>
        <taxon>eudicotyledons</taxon>
        <taxon>Gunneridae</taxon>
        <taxon>Pentapetalae</taxon>
        <taxon>asterids</taxon>
        <taxon>lamiids</taxon>
        <taxon>Lamiales</taxon>
        <taxon>Gesneriaceae</taxon>
        <taxon>Didymocarpoideae</taxon>
        <taxon>Trichosporeae</taxon>
        <taxon>Loxocarpinae</taxon>
        <taxon>Dorcoceras</taxon>
    </lineage>
</organism>
<dbReference type="PANTHER" id="PTHR35496:SF4">
    <property type="entry name" value="2S SULFUR-RICH SEED STORAGE PROTEIN 2-LIKE"/>
    <property type="match status" value="1"/>
</dbReference>
<gene>
    <name evidence="6" type="ORF">F511_10306</name>
</gene>
<sequence length="150" mass="17328">MAKLVVFAALLAALLAAASATTYRTVVTTTMVDEENPRGREESCMQEYQQQQKLNHCKSWMRSMRGRYFDASFLRSAVSNPMRGQGEHLQECCQQLEQISSPCMCEAMKMMWSEQKGSMREEMQEMREMVEKLPQMCGMETRERCRMNAA</sequence>
<dbReference type="PANTHER" id="PTHR35496">
    <property type="entry name" value="2S SEED STORAGE PROTEIN 1-RELATED"/>
    <property type="match status" value="1"/>
</dbReference>
<accession>A0A2Z7C2V2</accession>
<evidence type="ECO:0000259" key="5">
    <source>
        <dbReference type="SMART" id="SM00499"/>
    </source>
</evidence>
<keyword evidence="3" id="KW-0708">Seed storage protein</keyword>
<protein>
    <submittedName>
        <fullName evidence="6">Seed storage albumin 4</fullName>
    </submittedName>
</protein>
<dbReference type="EMBL" id="KQ999821">
    <property type="protein sequence ID" value="KZV41172.1"/>
    <property type="molecule type" value="Genomic_DNA"/>
</dbReference>
<dbReference type="GO" id="GO:0045735">
    <property type="term" value="F:nutrient reservoir activity"/>
    <property type="evidence" value="ECO:0007669"/>
    <property type="project" value="UniProtKB-KW"/>
</dbReference>
<dbReference type="SMART" id="SM00499">
    <property type="entry name" value="AAI"/>
    <property type="match status" value="1"/>
</dbReference>
<dbReference type="AlphaFoldDB" id="A0A2Z7C2V2"/>
<keyword evidence="2" id="KW-0758">Storage protein</keyword>
<evidence type="ECO:0000256" key="4">
    <source>
        <dbReference type="SAM" id="SignalP"/>
    </source>
</evidence>
<dbReference type="Gene3D" id="1.10.110.10">
    <property type="entry name" value="Plant lipid-transfer and hydrophobic proteins"/>
    <property type="match status" value="1"/>
</dbReference>
<dbReference type="InterPro" id="IPR016140">
    <property type="entry name" value="Bifunc_inhib/LTP/seed_store"/>
</dbReference>
<comment type="similarity">
    <text evidence="1">Belongs to the 2S seed storage albumins family.</text>
</comment>